<proteinExistence type="inferred from homology"/>
<evidence type="ECO:0000256" key="1">
    <source>
        <dbReference type="ARBA" id="ARBA00004752"/>
    </source>
</evidence>
<comment type="similarity">
    <text evidence="2">Belongs to the YkuD family.</text>
</comment>
<dbReference type="InterPro" id="IPR005490">
    <property type="entry name" value="LD_TPept_cat_dom"/>
</dbReference>
<dbReference type="PANTHER" id="PTHR30582">
    <property type="entry name" value="L,D-TRANSPEPTIDASE"/>
    <property type="match status" value="1"/>
</dbReference>
<dbReference type="RefSeq" id="WP_208998622.1">
    <property type="nucleotide sequence ID" value="NZ_JBHUFA010000001.1"/>
</dbReference>
<evidence type="ECO:0000256" key="3">
    <source>
        <dbReference type="ARBA" id="ARBA00022679"/>
    </source>
</evidence>
<evidence type="ECO:0000256" key="6">
    <source>
        <dbReference type="ARBA" id="ARBA00023316"/>
    </source>
</evidence>
<evidence type="ECO:0000256" key="2">
    <source>
        <dbReference type="ARBA" id="ARBA00005992"/>
    </source>
</evidence>
<evidence type="ECO:0000259" key="8">
    <source>
        <dbReference type="PROSITE" id="PS52029"/>
    </source>
</evidence>
<evidence type="ECO:0000256" key="7">
    <source>
        <dbReference type="PROSITE-ProRule" id="PRU01373"/>
    </source>
</evidence>
<comment type="pathway">
    <text evidence="1 7">Cell wall biogenesis; peptidoglycan biosynthesis.</text>
</comment>
<gene>
    <name evidence="9" type="ORF">ACFSC7_06730</name>
</gene>
<dbReference type="Gene3D" id="1.10.101.10">
    <property type="entry name" value="PGBD-like superfamily/PGBD"/>
    <property type="match status" value="1"/>
</dbReference>
<feature type="active site" description="Nucleophile" evidence="7">
    <location>
        <position position="157"/>
    </location>
</feature>
<dbReference type="InterPro" id="IPR050979">
    <property type="entry name" value="LD-transpeptidase"/>
</dbReference>
<keyword evidence="6 7" id="KW-0961">Cell wall biogenesis/degradation</keyword>
<dbReference type="CDD" id="cd16913">
    <property type="entry name" value="YkuD_like"/>
    <property type="match status" value="1"/>
</dbReference>
<dbReference type="SUPFAM" id="SSF141523">
    <property type="entry name" value="L,D-transpeptidase catalytic domain-like"/>
    <property type="match status" value="1"/>
</dbReference>
<organism evidence="9 10">
    <name type="scientific">Roseibium aestuarii</name>
    <dbReference type="NCBI Taxonomy" id="2600299"/>
    <lineage>
        <taxon>Bacteria</taxon>
        <taxon>Pseudomonadati</taxon>
        <taxon>Pseudomonadota</taxon>
        <taxon>Alphaproteobacteria</taxon>
        <taxon>Hyphomicrobiales</taxon>
        <taxon>Stappiaceae</taxon>
        <taxon>Roseibium</taxon>
    </lineage>
</organism>
<dbReference type="SUPFAM" id="SSF47090">
    <property type="entry name" value="PGBD-like"/>
    <property type="match status" value="1"/>
</dbReference>
<dbReference type="NCBIfam" id="NF004785">
    <property type="entry name" value="PRK06132.1-2"/>
    <property type="match status" value="1"/>
</dbReference>
<dbReference type="InterPro" id="IPR038063">
    <property type="entry name" value="Transpep_catalytic_dom"/>
</dbReference>
<dbReference type="NCBIfam" id="NF004786">
    <property type="entry name" value="PRK06132.1-3"/>
    <property type="match status" value="1"/>
</dbReference>
<dbReference type="InterPro" id="IPR036365">
    <property type="entry name" value="PGBD-like_sf"/>
</dbReference>
<dbReference type="Pfam" id="PF01471">
    <property type="entry name" value="PG_binding_1"/>
    <property type="match status" value="1"/>
</dbReference>
<dbReference type="InterPro" id="IPR002477">
    <property type="entry name" value="Peptidoglycan-bd-like"/>
</dbReference>
<protein>
    <submittedName>
        <fullName evidence="9">L,D-transpeptidase family protein</fullName>
    </submittedName>
</protein>
<dbReference type="InterPro" id="IPR016915">
    <property type="entry name" value="UCP029342"/>
</dbReference>
<keyword evidence="3" id="KW-0808">Transferase</keyword>
<evidence type="ECO:0000256" key="4">
    <source>
        <dbReference type="ARBA" id="ARBA00022960"/>
    </source>
</evidence>
<evidence type="ECO:0000313" key="9">
    <source>
        <dbReference type="EMBL" id="MFD1695205.1"/>
    </source>
</evidence>
<keyword evidence="5 7" id="KW-0573">Peptidoglycan synthesis</keyword>
<feature type="domain" description="L,D-TPase catalytic" evidence="8">
    <location>
        <begin position="72"/>
        <end position="181"/>
    </location>
</feature>
<accession>A0ABW4JSV4</accession>
<keyword evidence="10" id="KW-1185">Reference proteome</keyword>
<evidence type="ECO:0000313" key="10">
    <source>
        <dbReference type="Proteomes" id="UP001597327"/>
    </source>
</evidence>
<dbReference type="Proteomes" id="UP001597327">
    <property type="component" value="Unassembled WGS sequence"/>
</dbReference>
<dbReference type="InterPro" id="IPR036366">
    <property type="entry name" value="PGBDSf"/>
</dbReference>
<reference evidence="10" key="1">
    <citation type="journal article" date="2019" name="Int. J. Syst. Evol. Microbiol.">
        <title>The Global Catalogue of Microorganisms (GCM) 10K type strain sequencing project: providing services to taxonomists for standard genome sequencing and annotation.</title>
        <authorList>
            <consortium name="The Broad Institute Genomics Platform"/>
            <consortium name="The Broad Institute Genome Sequencing Center for Infectious Disease"/>
            <person name="Wu L."/>
            <person name="Ma J."/>
        </authorList>
    </citation>
    <scope>NUCLEOTIDE SEQUENCE [LARGE SCALE GENOMIC DNA]</scope>
    <source>
        <strain evidence="10">JCM 3369</strain>
    </source>
</reference>
<keyword evidence="4 7" id="KW-0133">Cell shape</keyword>
<dbReference type="Pfam" id="PF03734">
    <property type="entry name" value="YkuD"/>
    <property type="match status" value="1"/>
</dbReference>
<dbReference type="Gene3D" id="2.40.440.10">
    <property type="entry name" value="L,D-transpeptidase catalytic domain-like"/>
    <property type="match status" value="1"/>
</dbReference>
<sequence length="428" mass="45983">MAFQVSVPIMSRVMSSRFSCARLRATGVAYRTAALMLGASLLFGTSAGQASEQTAALPAGAAVEAQLQEAPMQILVSLDEQKIDVYRGATLLKSSPISSGQRGHTTPTGVFSILEKRRKHFSNIYDNAPMPYMQRLTWSGIALHQGRLPGYPASHGCIRLPESFARDLFGITDRGVHVVVTRERVAPTVISSEVLPQPRGLGQEVASLTSSTIAADPALRGAMAPTGTDETPAAIASNPHFDDPLRMIVTPREPENATRTLQQLLNRMGFDAGAPDGVIGKRTRAAVALFQEGADLPVTGQVTEGLRHAVYAAAGYEAPQNATLRIRRNFKDVYEAEVTLRDADKPIGTHVFTALNFREGDRSVDWMAVPAEGETLATMTQALDRLVIGDKVARDLSAMLTPGSSLIVTDRSFARNTGLGTDFVVVTR</sequence>
<feature type="active site" description="Proton donor/acceptor" evidence="7">
    <location>
        <position position="144"/>
    </location>
</feature>
<dbReference type="PROSITE" id="PS52029">
    <property type="entry name" value="LD_TPASE"/>
    <property type="match status" value="1"/>
</dbReference>
<dbReference type="PIRSF" id="PIRSF029342">
    <property type="entry name" value="UCP029342_ErfK/YbiS/YcfS/YnhG"/>
    <property type="match status" value="1"/>
</dbReference>
<dbReference type="EMBL" id="JBHUFA010000001">
    <property type="protein sequence ID" value="MFD1695205.1"/>
    <property type="molecule type" value="Genomic_DNA"/>
</dbReference>
<name>A0ABW4JSV4_9HYPH</name>
<comment type="caution">
    <text evidence="9">The sequence shown here is derived from an EMBL/GenBank/DDBJ whole genome shotgun (WGS) entry which is preliminary data.</text>
</comment>
<evidence type="ECO:0000256" key="5">
    <source>
        <dbReference type="ARBA" id="ARBA00022984"/>
    </source>
</evidence>
<dbReference type="PANTHER" id="PTHR30582:SF2">
    <property type="entry name" value="L,D-TRANSPEPTIDASE YCIB-RELATED"/>
    <property type="match status" value="1"/>
</dbReference>